<keyword evidence="5" id="KW-1185">Reference proteome</keyword>
<evidence type="ECO:0000313" key="5">
    <source>
        <dbReference type="Proteomes" id="UP001262410"/>
    </source>
</evidence>
<dbReference type="InterPro" id="IPR051785">
    <property type="entry name" value="MMCE/EMCE_epimerase"/>
</dbReference>
<organism evidence="4 5">
    <name type="scientific">Inquilinus ginsengisoli</name>
    <dbReference type="NCBI Taxonomy" id="363840"/>
    <lineage>
        <taxon>Bacteria</taxon>
        <taxon>Pseudomonadati</taxon>
        <taxon>Pseudomonadota</taxon>
        <taxon>Alphaproteobacteria</taxon>
        <taxon>Rhodospirillales</taxon>
        <taxon>Rhodospirillaceae</taxon>
        <taxon>Inquilinus</taxon>
    </lineage>
</organism>
<dbReference type="InterPro" id="IPR037523">
    <property type="entry name" value="VOC_core"/>
</dbReference>
<evidence type="ECO:0000313" key="4">
    <source>
        <dbReference type="EMBL" id="MDR6289168.1"/>
    </source>
</evidence>
<dbReference type="Proteomes" id="UP001262410">
    <property type="component" value="Unassembled WGS sequence"/>
</dbReference>
<dbReference type="PROSITE" id="PS51819">
    <property type="entry name" value="VOC"/>
    <property type="match status" value="1"/>
</dbReference>
<dbReference type="RefSeq" id="WP_309793336.1">
    <property type="nucleotide sequence ID" value="NZ_JAVDPW010000003.1"/>
</dbReference>
<comment type="caution">
    <text evidence="4">The sequence shown here is derived from an EMBL/GenBank/DDBJ whole genome shotgun (WGS) entry which is preliminary data.</text>
</comment>
<evidence type="ECO:0000256" key="1">
    <source>
        <dbReference type="ARBA" id="ARBA00022723"/>
    </source>
</evidence>
<dbReference type="PANTHER" id="PTHR43048">
    <property type="entry name" value="METHYLMALONYL-COA EPIMERASE"/>
    <property type="match status" value="1"/>
</dbReference>
<accession>A0ABU1JKP1</accession>
<name>A0ABU1JKP1_9PROT</name>
<reference evidence="4 5" key="1">
    <citation type="submission" date="2023-07" db="EMBL/GenBank/DDBJ databases">
        <title>Sorghum-associated microbial communities from plants grown in Nebraska, USA.</title>
        <authorList>
            <person name="Schachtman D."/>
        </authorList>
    </citation>
    <scope>NUCLEOTIDE SEQUENCE [LARGE SCALE GENOMIC DNA]</scope>
    <source>
        <strain evidence="4 5">584</strain>
    </source>
</reference>
<sequence>MTQSRAFRRAALAVVACCAAAAAPASAGIPTMRGIDHIGITVPDAKQAVAFFTDVIGCRQAMSFGPFRDDQGTFMQDLVNVHPRAVIDQITLVRCGDGSNVEIFQYEAPDQAKTPPKNSDAGGHHLAFYVDDIAAAAAYLKAKDVRLMIGPVPMKEGPEAGQTILYFLAPWGLQLELISYPDGMAYEKGAATVLWSPKAPAQ</sequence>
<dbReference type="SUPFAM" id="SSF54593">
    <property type="entry name" value="Glyoxalase/Bleomycin resistance protein/Dihydroxybiphenyl dioxygenase"/>
    <property type="match status" value="1"/>
</dbReference>
<proteinExistence type="predicted"/>
<dbReference type="PANTHER" id="PTHR43048:SF6">
    <property type="entry name" value="BLR8189 PROTEIN"/>
    <property type="match status" value="1"/>
</dbReference>
<dbReference type="Pfam" id="PF13669">
    <property type="entry name" value="Glyoxalase_4"/>
    <property type="match status" value="1"/>
</dbReference>
<keyword evidence="1" id="KW-0479">Metal-binding</keyword>
<feature type="chain" id="PRO_5046510416" evidence="2">
    <location>
        <begin position="28"/>
        <end position="202"/>
    </location>
</feature>
<evidence type="ECO:0000256" key="2">
    <source>
        <dbReference type="SAM" id="SignalP"/>
    </source>
</evidence>
<protein>
    <submittedName>
        <fullName evidence="4">Catechol 2,3-dioxygenase-like lactoylglutathione lyase family enzyme</fullName>
    </submittedName>
</protein>
<evidence type="ECO:0000259" key="3">
    <source>
        <dbReference type="PROSITE" id="PS51819"/>
    </source>
</evidence>
<dbReference type="Gene3D" id="3.10.180.10">
    <property type="entry name" value="2,3-Dihydroxybiphenyl 1,2-Dioxygenase, domain 1"/>
    <property type="match status" value="1"/>
</dbReference>
<dbReference type="InterPro" id="IPR029068">
    <property type="entry name" value="Glyas_Bleomycin-R_OHBP_Dase"/>
</dbReference>
<feature type="domain" description="VOC" evidence="3">
    <location>
        <begin position="34"/>
        <end position="180"/>
    </location>
</feature>
<dbReference type="EMBL" id="JAVDPW010000003">
    <property type="protein sequence ID" value="MDR6289168.1"/>
    <property type="molecule type" value="Genomic_DNA"/>
</dbReference>
<keyword evidence="2" id="KW-0732">Signal</keyword>
<feature type="signal peptide" evidence="2">
    <location>
        <begin position="1"/>
        <end position="27"/>
    </location>
</feature>
<gene>
    <name evidence="4" type="ORF">E9232_001683</name>
</gene>